<evidence type="ECO:0000256" key="1">
    <source>
        <dbReference type="ARBA" id="ARBA00004365"/>
    </source>
</evidence>
<evidence type="ECO:0000256" key="2">
    <source>
        <dbReference type="ARBA" id="ARBA00004613"/>
    </source>
</evidence>
<evidence type="ECO:0000259" key="8">
    <source>
        <dbReference type="Pfam" id="PF06429"/>
    </source>
</evidence>
<dbReference type="AlphaFoldDB" id="E3CXD1"/>
<comment type="subcellular location">
    <subcellularLocation>
        <location evidence="1">Bacterial flagellum</location>
    </subcellularLocation>
    <subcellularLocation>
        <location evidence="2">Secreted</location>
    </subcellularLocation>
</comment>
<dbReference type="PRINTS" id="PR01005">
    <property type="entry name" value="FLGHOOKAP1"/>
</dbReference>
<name>E3CXD1_9BACT</name>
<reference evidence="10 11" key="1">
    <citation type="journal article" date="2010" name="Stand. Genomic Sci.">
        <title>Non-contiguous finished genome sequence of Aminomonas paucivorans type strain (GLU-3).</title>
        <authorList>
            <person name="Pitluck S."/>
            <person name="Yasawong M."/>
            <person name="Held B."/>
            <person name="Lapidus A."/>
            <person name="Nolan M."/>
            <person name="Copeland A."/>
            <person name="Lucas S."/>
            <person name="Del Rio T.G."/>
            <person name="Tice H."/>
            <person name="Cheng J.F."/>
            <person name="Chertkov O."/>
            <person name="Goodwin L."/>
            <person name="Tapia R."/>
            <person name="Han C."/>
            <person name="Liolios K."/>
            <person name="Ivanova N."/>
            <person name="Mavromatis K."/>
            <person name="Ovchinnikova G."/>
            <person name="Pati A."/>
            <person name="Chen A."/>
            <person name="Palaniappan K."/>
            <person name="Land M."/>
            <person name="Hauser L."/>
            <person name="Chang Y.J."/>
            <person name="Jeffries C.D."/>
            <person name="Pukall R."/>
            <person name="Spring S."/>
            <person name="Rohde M."/>
            <person name="Sikorski J."/>
            <person name="Goker M."/>
            <person name="Woyke T."/>
            <person name="Bristow J."/>
            <person name="Eisen J.A."/>
            <person name="Markowitz V."/>
            <person name="Hugenholtz P."/>
            <person name="Kyrpides N.C."/>
            <person name="Klenk H.P."/>
        </authorList>
    </citation>
    <scope>NUCLEOTIDE SEQUENCE [LARGE SCALE GENOMIC DNA]</scope>
    <source>
        <strain evidence="10 11">DSM 12260</strain>
    </source>
</reference>
<protein>
    <recommendedName>
        <fullName evidence="4">Flagellar hook-associated protein 1</fullName>
    </recommendedName>
</protein>
<organism evidence="10 11">
    <name type="scientific">Aminomonas paucivorans DSM 12260</name>
    <dbReference type="NCBI Taxonomy" id="584708"/>
    <lineage>
        <taxon>Bacteria</taxon>
        <taxon>Thermotogati</taxon>
        <taxon>Synergistota</taxon>
        <taxon>Synergistia</taxon>
        <taxon>Synergistales</taxon>
        <taxon>Synergistaceae</taxon>
        <taxon>Aminomonas</taxon>
    </lineage>
</organism>
<evidence type="ECO:0000256" key="7">
    <source>
        <dbReference type="SAM" id="MobiDB-lite"/>
    </source>
</evidence>
<dbReference type="eggNOG" id="COG1256">
    <property type="taxonomic scope" value="Bacteria"/>
</dbReference>
<dbReference type="NCBIfam" id="TIGR02492">
    <property type="entry name" value="flgK_ends"/>
    <property type="match status" value="1"/>
</dbReference>
<dbReference type="GO" id="GO:0009424">
    <property type="term" value="C:bacterial-type flagellum hook"/>
    <property type="evidence" value="ECO:0007669"/>
    <property type="project" value="InterPro"/>
</dbReference>
<dbReference type="STRING" id="584708.Apau_1070"/>
<evidence type="ECO:0000256" key="4">
    <source>
        <dbReference type="ARBA" id="ARBA00016244"/>
    </source>
</evidence>
<dbReference type="RefSeq" id="WP_006300681.1">
    <property type="nucleotide sequence ID" value="NZ_CM001022.1"/>
</dbReference>
<evidence type="ECO:0000313" key="11">
    <source>
        <dbReference type="Proteomes" id="UP000005096"/>
    </source>
</evidence>
<sequence length="872" mass="94895">MINSFFGFEMGRRAMDYFRRGMETAGHNIANADVEGYSRQRVEASSTDPFTDPGLARPAIPGQIGTGVKIDAIKRLRDLFLDSQYREEISVQGYWEQVQQAVNQTEIYVNEPAGKGFQYAIDQYWEALQEVSKRPDDSATRENLVQKTKSTVAFLHQLETNYDQYRTALNKEIKLKVDQANEYIDQIAGLNEVISEIKGVGGNPNDLLDRRDLLTEKLSKIIDCTVGSPCIDEADGEFKIDLHGKLLVQGTKTRHLETVPMVGNQGFFDVQVEDNTFDHVSNPEVAVAVLEQRMTESVVSLQVKRLANEANWEVGKGNGRLAVQDANAALGLRGSFGIQVGTNGVQKTTTAFPGNPPAVLVGTVLEPPIPATTEVTHRFRVAAGGFESLVQVRWNSVTNQWDITDNQGHAAASATANLNLSDLDSFFGANYGAALDCSVNGAGNEWTLGSDNRELLSITDVQGNLASQLGLKNSGPAVTINVTEEDTLTTIANKINGAYASELAKKTPPELTTDPAGDPPDRPEEWLRCLIERDGANGAYYLKLQSDLAGEGQRINVLGGDDCGTGQGGSLYMARKLGFVNVEDPATPELELDTTSFITQAQDAYFVFENKEYLSVSNAFRDARLLTPDDGWSASTAEELYSGLRLELRAVGETQIQCRHHVQGGALKGMLESRDDFILAQMDSFDEIVFGLVSETNALHFAGHGTGDYLMTSGVEFFDTVAVRYGAAKSFELNEEIENHSGLIAAASDDGKGKAQGTGGTSSGDGSNALRMAQLKQTKVLNDRTADFNAFYESFIAELGATGQRAATMGKNQTALVGQIQTQRQAVMGVNMDEEMMDIIKFQQAFNGAARYITTIDEMLDKIINGMGRVGL</sequence>
<dbReference type="HOGENOM" id="CLU_012762_1_1_0"/>
<dbReference type="Pfam" id="PF06429">
    <property type="entry name" value="Flg_bbr_C"/>
    <property type="match status" value="1"/>
</dbReference>
<feature type="domain" description="Flagellar hook-associated protein FlgK helical" evidence="9">
    <location>
        <begin position="103"/>
        <end position="273"/>
    </location>
</feature>
<comment type="similarity">
    <text evidence="3">Belongs to the flagella basal body rod proteins family.</text>
</comment>
<dbReference type="eggNOG" id="COG4786">
    <property type="taxonomic scope" value="Bacteria"/>
</dbReference>
<feature type="domain" description="Flagellar basal-body/hook protein C-terminal" evidence="8">
    <location>
        <begin position="828"/>
        <end position="865"/>
    </location>
</feature>
<keyword evidence="5" id="KW-0964">Secreted</keyword>
<dbReference type="SUPFAM" id="SSF64518">
    <property type="entry name" value="Phase 1 flagellin"/>
    <property type="match status" value="1"/>
</dbReference>
<dbReference type="PaxDb" id="584708-Apau_1070"/>
<dbReference type="PANTHER" id="PTHR30033:SF1">
    <property type="entry name" value="FLAGELLAR HOOK-ASSOCIATED PROTEIN 1"/>
    <property type="match status" value="1"/>
</dbReference>
<evidence type="ECO:0000256" key="3">
    <source>
        <dbReference type="ARBA" id="ARBA00009677"/>
    </source>
</evidence>
<evidence type="ECO:0000259" key="9">
    <source>
        <dbReference type="Pfam" id="PF22638"/>
    </source>
</evidence>
<dbReference type="GO" id="GO:0005198">
    <property type="term" value="F:structural molecule activity"/>
    <property type="evidence" value="ECO:0007669"/>
    <property type="project" value="InterPro"/>
</dbReference>
<keyword evidence="10" id="KW-0969">Cilium</keyword>
<dbReference type="EMBL" id="CM001022">
    <property type="protein sequence ID" value="EFQ23497.1"/>
    <property type="molecule type" value="Genomic_DNA"/>
</dbReference>
<dbReference type="InterPro" id="IPR053927">
    <property type="entry name" value="FlgK_helical"/>
</dbReference>
<dbReference type="GO" id="GO:0044780">
    <property type="term" value="P:bacterial-type flagellum assembly"/>
    <property type="evidence" value="ECO:0007669"/>
    <property type="project" value="InterPro"/>
</dbReference>
<keyword evidence="11" id="KW-1185">Reference proteome</keyword>
<dbReference type="GO" id="GO:0005576">
    <property type="term" value="C:extracellular region"/>
    <property type="evidence" value="ECO:0007669"/>
    <property type="project" value="UniProtKB-SubCell"/>
</dbReference>
<dbReference type="PANTHER" id="PTHR30033">
    <property type="entry name" value="FLAGELLAR HOOK-ASSOCIATED PROTEIN 1"/>
    <property type="match status" value="1"/>
</dbReference>
<gene>
    <name evidence="10" type="ORF">Apau_1070</name>
</gene>
<evidence type="ECO:0000256" key="6">
    <source>
        <dbReference type="ARBA" id="ARBA00023143"/>
    </source>
</evidence>
<feature type="compositionally biased region" description="Gly residues" evidence="7">
    <location>
        <begin position="754"/>
        <end position="763"/>
    </location>
</feature>
<feature type="region of interest" description="Disordered" evidence="7">
    <location>
        <begin position="748"/>
        <end position="768"/>
    </location>
</feature>
<keyword evidence="10" id="KW-0282">Flagellum</keyword>
<dbReference type="Proteomes" id="UP000005096">
    <property type="component" value="Chromosome"/>
</dbReference>
<evidence type="ECO:0000313" key="10">
    <source>
        <dbReference type="EMBL" id="EFQ23497.1"/>
    </source>
</evidence>
<dbReference type="InterPro" id="IPR010930">
    <property type="entry name" value="Flg_bb/hook_C_dom"/>
</dbReference>
<dbReference type="Pfam" id="PF22638">
    <property type="entry name" value="FlgK_D1"/>
    <property type="match status" value="1"/>
</dbReference>
<keyword evidence="6" id="KW-0975">Bacterial flagellum</keyword>
<evidence type="ECO:0000256" key="5">
    <source>
        <dbReference type="ARBA" id="ARBA00022525"/>
    </source>
</evidence>
<dbReference type="InterPro" id="IPR002371">
    <property type="entry name" value="FlgK"/>
</dbReference>
<dbReference type="OrthoDB" id="9802553at2"/>
<accession>E3CXD1</accession>
<keyword evidence="10" id="KW-0966">Cell projection</keyword>
<proteinExistence type="inferred from homology"/>